<evidence type="ECO:0000313" key="5">
    <source>
        <dbReference type="EMBL" id="TPW32930.1"/>
    </source>
</evidence>
<dbReference type="GO" id="GO:0008673">
    <property type="term" value="F:2-dehydro-3-deoxygluconokinase activity"/>
    <property type="evidence" value="ECO:0007669"/>
    <property type="project" value="TreeGrafter"/>
</dbReference>
<organism evidence="5 6">
    <name type="scientific">Pararhizobium mangrovi</name>
    <dbReference type="NCBI Taxonomy" id="2590452"/>
    <lineage>
        <taxon>Bacteria</taxon>
        <taxon>Pseudomonadati</taxon>
        <taxon>Pseudomonadota</taxon>
        <taxon>Alphaproteobacteria</taxon>
        <taxon>Hyphomicrobiales</taxon>
        <taxon>Rhizobiaceae</taxon>
        <taxon>Rhizobium/Agrobacterium group</taxon>
        <taxon>Pararhizobium</taxon>
    </lineage>
</organism>
<dbReference type="RefSeq" id="WP_141165234.1">
    <property type="nucleotide sequence ID" value="NZ_VHLH01000001.1"/>
</dbReference>
<evidence type="ECO:0000313" key="6">
    <source>
        <dbReference type="Proteomes" id="UP000320314"/>
    </source>
</evidence>
<dbReference type="Pfam" id="PF00294">
    <property type="entry name" value="PfkB"/>
    <property type="match status" value="1"/>
</dbReference>
<accession>A0A506UI00</accession>
<dbReference type="PANTHER" id="PTHR43085:SF15">
    <property type="entry name" value="2-DEHYDRO-3-DEOXYGLUCONOKINASE"/>
    <property type="match status" value="1"/>
</dbReference>
<dbReference type="InterPro" id="IPR002173">
    <property type="entry name" value="Carboh/pur_kinase_PfkB_CS"/>
</dbReference>
<dbReference type="Gene3D" id="3.40.1190.20">
    <property type="match status" value="1"/>
</dbReference>
<dbReference type="GO" id="GO:0006974">
    <property type="term" value="P:DNA damage response"/>
    <property type="evidence" value="ECO:0007669"/>
    <property type="project" value="TreeGrafter"/>
</dbReference>
<dbReference type="OrthoDB" id="9776822at2"/>
<keyword evidence="6" id="KW-1185">Reference proteome</keyword>
<proteinExistence type="inferred from homology"/>
<dbReference type="InterPro" id="IPR011611">
    <property type="entry name" value="PfkB_dom"/>
</dbReference>
<dbReference type="GO" id="GO:0019698">
    <property type="term" value="P:D-galacturonate catabolic process"/>
    <property type="evidence" value="ECO:0007669"/>
    <property type="project" value="TreeGrafter"/>
</dbReference>
<dbReference type="PANTHER" id="PTHR43085">
    <property type="entry name" value="HEXOKINASE FAMILY MEMBER"/>
    <property type="match status" value="1"/>
</dbReference>
<dbReference type="AlphaFoldDB" id="A0A506UI00"/>
<dbReference type="PROSITE" id="PS00584">
    <property type="entry name" value="PFKB_KINASES_2"/>
    <property type="match status" value="1"/>
</dbReference>
<comment type="caution">
    <text evidence="5">The sequence shown here is derived from an EMBL/GenBank/DDBJ whole genome shotgun (WGS) entry which is preliminary data.</text>
</comment>
<evidence type="ECO:0000256" key="1">
    <source>
        <dbReference type="ARBA" id="ARBA00010688"/>
    </source>
</evidence>
<evidence type="ECO:0000259" key="4">
    <source>
        <dbReference type="Pfam" id="PF00294"/>
    </source>
</evidence>
<evidence type="ECO:0000256" key="3">
    <source>
        <dbReference type="ARBA" id="ARBA00022777"/>
    </source>
</evidence>
<dbReference type="EMBL" id="VHLH01000001">
    <property type="protein sequence ID" value="TPW32930.1"/>
    <property type="molecule type" value="Genomic_DNA"/>
</dbReference>
<reference evidence="5 6" key="1">
    <citation type="submission" date="2019-06" db="EMBL/GenBank/DDBJ databases">
        <authorList>
            <person name="Li M."/>
        </authorList>
    </citation>
    <scope>NUCLEOTIDE SEQUENCE [LARGE SCALE GENOMIC DNA]</scope>
    <source>
        <strain evidence="5 6">BGMRC6574</strain>
    </source>
</reference>
<dbReference type="InterPro" id="IPR050306">
    <property type="entry name" value="PfkB_Carbo_kinase"/>
</dbReference>
<dbReference type="InterPro" id="IPR029056">
    <property type="entry name" value="Ribokinase-like"/>
</dbReference>
<name>A0A506UI00_9HYPH</name>
<dbReference type="CDD" id="cd01166">
    <property type="entry name" value="KdgK"/>
    <property type="match status" value="1"/>
</dbReference>
<dbReference type="SUPFAM" id="SSF53613">
    <property type="entry name" value="Ribokinase-like"/>
    <property type="match status" value="1"/>
</dbReference>
<dbReference type="GO" id="GO:0005829">
    <property type="term" value="C:cytosol"/>
    <property type="evidence" value="ECO:0007669"/>
    <property type="project" value="TreeGrafter"/>
</dbReference>
<dbReference type="GO" id="GO:0042840">
    <property type="term" value="P:D-glucuronate catabolic process"/>
    <property type="evidence" value="ECO:0007669"/>
    <property type="project" value="TreeGrafter"/>
</dbReference>
<sequence length="300" mass="31922">MSRGTTLTSIGECMIEFSRTAEDDVWRRNFAGDTFNTAWYFSRLAPDGWKTAYFTAVGDDAPSRDLERFIAANGISTEFVRRVANASPGLYLIELENAERHFSYWREASAARRLAADREHLANALAASGIAYFSGITLAILPEADRAVFIDELARAREAGTTVAFDPNLRPRLWPGTAAMTEAIDAAAAVSTIVFPTFEDDAAAFGDANPAACARRYRDRGAETVIVKNGAEPCLAVEGETTTEEPAVRVAAPVDTTGAGDSFNAAFLASRLSGAPLGDALKAAHATAANTIAGYGALVP</sequence>
<comment type="similarity">
    <text evidence="1">Belongs to the carbohydrate kinase PfkB family.</text>
</comment>
<evidence type="ECO:0000256" key="2">
    <source>
        <dbReference type="ARBA" id="ARBA00022679"/>
    </source>
</evidence>
<protein>
    <submittedName>
        <fullName evidence="5">Sugar kinase</fullName>
    </submittedName>
</protein>
<feature type="domain" description="Carbohydrate kinase PfkB" evidence="4">
    <location>
        <begin position="7"/>
        <end position="297"/>
    </location>
</feature>
<dbReference type="Proteomes" id="UP000320314">
    <property type="component" value="Unassembled WGS sequence"/>
</dbReference>
<gene>
    <name evidence="5" type="ORF">FJU11_01555</name>
</gene>
<keyword evidence="2" id="KW-0808">Transferase</keyword>
<keyword evidence="3 5" id="KW-0418">Kinase</keyword>